<protein>
    <submittedName>
        <fullName evidence="1">WSSV275</fullName>
    </submittedName>
</protein>
<organism evidence="1">
    <name type="scientific">White spot syndrome virus</name>
    <dbReference type="NCBI Taxonomy" id="342409"/>
    <lineage>
        <taxon>Viruses</taxon>
        <taxon>Viruses incertae sedis</taxon>
        <taxon>Naldaviricetes</taxon>
        <taxon>Nimaviridae</taxon>
        <taxon>Whispovirus</taxon>
    </lineage>
</organism>
<dbReference type="EMBL" id="MG702567">
    <property type="protein sequence ID" value="AUO15082.1"/>
    <property type="molecule type" value="Genomic_DNA"/>
</dbReference>
<reference evidence="1" key="2">
    <citation type="journal article" date="2018" name="Genome Announc.">
        <title>First Report of a Complete Genome Sequence of White spot syndrome virus from India.</title>
        <authorList>
            <person name="Vinaya Kumar K."/>
            <person name="Shekhar M.S."/>
            <person name="Otta S.K."/>
            <person name="Karthic K."/>
            <person name="Ashok Kumar J."/>
            <person name="Gopikrishna G."/>
            <person name="Vijayan K.K."/>
        </authorList>
    </citation>
    <scope>NUCLEOTIDE SEQUENCE</scope>
    <source>
        <strain evidence="1">IN_AP4RU</strain>
    </source>
</reference>
<accession>A0A2I6SC14</accession>
<dbReference type="Proteomes" id="UP000267352">
    <property type="component" value="Segment"/>
</dbReference>
<name>A0A2I6SC14_9VIRU</name>
<proteinExistence type="predicted"/>
<sequence length="48" mass="5311">MSDCNAIPLSINIGVPLHKSRMNMQDIEKTIQHIVDMGLAKDTCSGRK</sequence>
<reference evidence="1" key="1">
    <citation type="submission" date="2017-12" db="EMBL/GenBank/DDBJ databases">
        <authorList>
            <person name="Katneni V.K."/>
            <person name="Shekhar M.S."/>
            <person name="Otta S.K."/>
            <person name="Karthic K."/>
            <person name="Jangam A.K."/>
            <person name="Gopikrishna G."/>
            <person name="Vijayan K.K."/>
        </authorList>
    </citation>
    <scope>NUCLEOTIDE SEQUENCE [LARGE SCALE GENOMIC DNA]</scope>
    <source>
        <strain evidence="1">IN_AP4RU</strain>
    </source>
</reference>
<evidence type="ECO:0000313" key="1">
    <source>
        <dbReference type="EMBL" id="AUO15082.1"/>
    </source>
</evidence>